<dbReference type="EMBL" id="FJUX01000023">
    <property type="protein sequence ID" value="CZS95663.1"/>
    <property type="molecule type" value="Genomic_DNA"/>
</dbReference>
<dbReference type="InterPro" id="IPR053143">
    <property type="entry name" value="Arylsulfate_ST"/>
</dbReference>
<dbReference type="Pfam" id="PF14269">
    <property type="entry name" value="Arylsulfotran_2"/>
    <property type="match status" value="1"/>
</dbReference>
<dbReference type="OrthoDB" id="5427350at2759"/>
<keyword evidence="2" id="KW-1185">Reference proteome</keyword>
<gene>
    <name evidence="1" type="ORF">RAG0_05251</name>
</gene>
<reference evidence="2" key="1">
    <citation type="submission" date="2016-03" db="EMBL/GenBank/DDBJ databases">
        <authorList>
            <person name="Guldener U."/>
        </authorList>
    </citation>
    <scope>NUCLEOTIDE SEQUENCE [LARGE SCALE GENOMIC DNA]</scope>
    <source>
        <strain evidence="2">04CH-RAC-A.6.1</strain>
    </source>
</reference>
<proteinExistence type="predicted"/>
<evidence type="ECO:0000313" key="2">
    <source>
        <dbReference type="Proteomes" id="UP000178912"/>
    </source>
</evidence>
<dbReference type="PANTHER" id="PTHR35340:SF5">
    <property type="entry name" value="ASST-DOMAIN-CONTAINING PROTEIN"/>
    <property type="match status" value="1"/>
</dbReference>
<dbReference type="PANTHER" id="PTHR35340">
    <property type="entry name" value="PQQ ENZYME REPEAT PROTEIN-RELATED"/>
    <property type="match status" value="1"/>
</dbReference>
<dbReference type="InterPro" id="IPR039535">
    <property type="entry name" value="ASST-like"/>
</dbReference>
<evidence type="ECO:0000313" key="1">
    <source>
        <dbReference type="EMBL" id="CZS95663.1"/>
    </source>
</evidence>
<protein>
    <recommendedName>
        <fullName evidence="3">Arylsulfotransferase</fullName>
    </recommendedName>
</protein>
<evidence type="ECO:0008006" key="3">
    <source>
        <dbReference type="Google" id="ProtNLM"/>
    </source>
</evidence>
<sequence>MDETYSVRKTLLPEHRGISLDFHGSQIFNGGKTAAVLEYFPVQVDMSSRGVRRGLGWAFDGFFKEIEFESGKALFEWHSIDHLPVSESHVRPRLEIGSGLSVGMPWDYFHINSVDKYPNGDYLISARHSDCIYKISEKDGSVIWRLGREFSSFTLHGFYFSAKHDARLRLTPTGQEQISFYNNAWGGDEGRTRNYSTAMLINIDTSSKPMLASLVKEWFPSHGGLARHQGNVQYLPNGNVFIGWGGIPQFSEFTPEGERVLDVAFTDQTLRNYRNGATEVHSWNIYRLDGPDGKENSVRIGSFEKEGYETQVVVEKHIKFGYIEAMDAGENLLAQSGTKSTFIPEAGLAQYRGNADCAVPIERSKVYDDDTGEKPTPSRLELTIGSSVRRSFAITTIAAGLYCSCLDSAREECPMHWVCG</sequence>
<dbReference type="AlphaFoldDB" id="A0A1E1KC82"/>
<dbReference type="Proteomes" id="UP000178912">
    <property type="component" value="Unassembled WGS sequence"/>
</dbReference>
<name>A0A1E1KC82_9HELO</name>
<organism evidence="1 2">
    <name type="scientific">Rhynchosporium agropyri</name>
    <dbReference type="NCBI Taxonomy" id="914238"/>
    <lineage>
        <taxon>Eukaryota</taxon>
        <taxon>Fungi</taxon>
        <taxon>Dikarya</taxon>
        <taxon>Ascomycota</taxon>
        <taxon>Pezizomycotina</taxon>
        <taxon>Leotiomycetes</taxon>
        <taxon>Helotiales</taxon>
        <taxon>Ploettnerulaceae</taxon>
        <taxon>Rhynchosporium</taxon>
    </lineage>
</organism>
<accession>A0A1E1KC82</accession>